<proteinExistence type="predicted"/>
<evidence type="ECO:0000313" key="1">
    <source>
        <dbReference type="EMBL" id="MEM0578306.1"/>
    </source>
</evidence>
<comment type="caution">
    <text evidence="1">The sequence shown here is derived from an EMBL/GenBank/DDBJ whole genome shotgun (WGS) entry which is preliminary data.</text>
</comment>
<organism evidence="1 2">
    <name type="scientific">Flavobacterium polysaccharolyticum</name>
    <dbReference type="NCBI Taxonomy" id="3133148"/>
    <lineage>
        <taxon>Bacteria</taxon>
        <taxon>Pseudomonadati</taxon>
        <taxon>Bacteroidota</taxon>
        <taxon>Flavobacteriia</taxon>
        <taxon>Flavobacteriales</taxon>
        <taxon>Flavobacteriaceae</taxon>
        <taxon>Flavobacterium</taxon>
    </lineage>
</organism>
<protein>
    <submittedName>
        <fullName evidence="1">Uncharacterized protein</fullName>
    </submittedName>
</protein>
<gene>
    <name evidence="1" type="ORF">WFZ86_17510</name>
</gene>
<dbReference type="EMBL" id="JBCGDP010000022">
    <property type="protein sequence ID" value="MEM0578306.1"/>
    <property type="molecule type" value="Genomic_DNA"/>
</dbReference>
<reference evidence="1 2" key="1">
    <citation type="submission" date="2024-03" db="EMBL/GenBank/DDBJ databases">
        <title>Two novel species of the genus Flavobacterium exhibiting potentially degradation of complex polysaccharides.</title>
        <authorList>
            <person name="Lian X."/>
        </authorList>
    </citation>
    <scope>NUCLEOTIDE SEQUENCE [LARGE SCALE GENOMIC DNA]</scope>
    <source>
        <strain evidence="1 2">N6</strain>
    </source>
</reference>
<evidence type="ECO:0000313" key="2">
    <source>
        <dbReference type="Proteomes" id="UP001468798"/>
    </source>
</evidence>
<dbReference type="Proteomes" id="UP001468798">
    <property type="component" value="Unassembled WGS sequence"/>
</dbReference>
<keyword evidence="2" id="KW-1185">Reference proteome</keyword>
<dbReference type="RefSeq" id="WP_342693131.1">
    <property type="nucleotide sequence ID" value="NZ_JBCGDP010000022.1"/>
</dbReference>
<accession>A0ABU9NSG5</accession>
<sequence length="259" mass="29820">MGDWNTLHHFDDKKFYSKIVTDFRRNGQLIREYFNSDLGKYIAYGNDKNDERIAEILKFSQHLDEDFKSHKTLYNIQTRKKGTSEEYSVFIKKRYQDEEDFQKANGQIIEDINLILTLMIFSECAAFNPHLILGRTIFTGCVSANPNSVAGEIISNFTDSNLGSIFYSSRSNCTGLINLVTNEDLKLLWLEKGNLYSTNEDTKKYFTDFCKFIEIAIENNLGVISCTNINESILKMIKSPLSLKIDTKELGLESVINYE</sequence>
<name>A0ABU9NSG5_9FLAO</name>